<dbReference type="STRING" id="39492.ERS852540_00912"/>
<evidence type="ECO:0000256" key="5">
    <source>
        <dbReference type="ARBA" id="ARBA00022448"/>
    </source>
</evidence>
<evidence type="ECO:0000256" key="8">
    <source>
        <dbReference type="ARBA" id="ARBA00022692"/>
    </source>
</evidence>
<evidence type="ECO:0000256" key="3">
    <source>
        <dbReference type="ARBA" id="ARBA00010199"/>
    </source>
</evidence>
<feature type="transmembrane region" description="Helical" evidence="13">
    <location>
        <begin position="17"/>
        <end position="38"/>
    </location>
</feature>
<evidence type="ECO:0000256" key="11">
    <source>
        <dbReference type="ARBA" id="ARBA00023136"/>
    </source>
</evidence>
<accession>A0A174ZBD2</accession>
<evidence type="ECO:0000256" key="9">
    <source>
        <dbReference type="ARBA" id="ARBA00022989"/>
    </source>
</evidence>
<dbReference type="EMBL" id="CZBY01000005">
    <property type="protein sequence ID" value="CUQ84525.1"/>
    <property type="molecule type" value="Genomic_DNA"/>
</dbReference>
<comment type="subcellular location">
    <subcellularLocation>
        <location evidence="2">Cell membrane</location>
        <topology evidence="2">Multi-pass membrane protein</topology>
    </subcellularLocation>
</comment>
<evidence type="ECO:0000256" key="10">
    <source>
        <dbReference type="ARBA" id="ARBA00023065"/>
    </source>
</evidence>
<dbReference type="PANTHER" id="PTHR43298:SF2">
    <property type="entry name" value="FMN_FAD EXPORTER YEEO-RELATED"/>
    <property type="match status" value="1"/>
</dbReference>
<comment type="similarity">
    <text evidence="3">Belongs to the multi antimicrobial extrusion (MATE) (TC 2.A.66.1) family.</text>
</comment>
<organism evidence="14 15">
    <name type="scientific">[Eubacterium] siraeum</name>
    <dbReference type="NCBI Taxonomy" id="39492"/>
    <lineage>
        <taxon>Bacteria</taxon>
        <taxon>Bacillati</taxon>
        <taxon>Bacillota</taxon>
        <taxon>Clostridia</taxon>
        <taxon>Eubacteriales</taxon>
        <taxon>Oscillospiraceae</taxon>
        <taxon>Oscillospiraceae incertae sedis</taxon>
    </lineage>
</organism>
<dbReference type="PANTHER" id="PTHR43298">
    <property type="entry name" value="MULTIDRUG RESISTANCE PROTEIN NORM-RELATED"/>
    <property type="match status" value="1"/>
</dbReference>
<evidence type="ECO:0000256" key="13">
    <source>
        <dbReference type="SAM" id="Phobius"/>
    </source>
</evidence>
<reference evidence="14 15" key="1">
    <citation type="submission" date="2015-09" db="EMBL/GenBank/DDBJ databases">
        <authorList>
            <consortium name="Pathogen Informatics"/>
        </authorList>
    </citation>
    <scope>NUCLEOTIDE SEQUENCE [LARGE SCALE GENOMIC DNA]</scope>
    <source>
        <strain evidence="14 15">2789STDY5834928</strain>
    </source>
</reference>
<dbReference type="GO" id="GO:0042910">
    <property type="term" value="F:xenobiotic transmembrane transporter activity"/>
    <property type="evidence" value="ECO:0007669"/>
    <property type="project" value="InterPro"/>
</dbReference>
<dbReference type="PIRSF" id="PIRSF006603">
    <property type="entry name" value="DinF"/>
    <property type="match status" value="1"/>
</dbReference>
<feature type="transmembrane region" description="Helical" evidence="13">
    <location>
        <begin position="201"/>
        <end position="223"/>
    </location>
</feature>
<feature type="transmembrane region" description="Helical" evidence="13">
    <location>
        <begin position="99"/>
        <end position="123"/>
    </location>
</feature>
<keyword evidence="7" id="KW-1003">Cell membrane</keyword>
<proteinExistence type="inferred from homology"/>
<feature type="transmembrane region" description="Helical" evidence="13">
    <location>
        <begin position="165"/>
        <end position="189"/>
    </location>
</feature>
<dbReference type="Pfam" id="PF01554">
    <property type="entry name" value="MatE"/>
    <property type="match status" value="2"/>
</dbReference>
<feature type="transmembrane region" description="Helical" evidence="13">
    <location>
        <begin position="129"/>
        <end position="153"/>
    </location>
</feature>
<comment type="function">
    <text evidence="1">Multidrug efflux pump.</text>
</comment>
<dbReference type="InterPro" id="IPR048279">
    <property type="entry name" value="MdtK-like"/>
</dbReference>
<feature type="transmembrane region" description="Helical" evidence="13">
    <location>
        <begin position="322"/>
        <end position="343"/>
    </location>
</feature>
<keyword evidence="6" id="KW-0050">Antiport</keyword>
<dbReference type="InterPro" id="IPR050222">
    <property type="entry name" value="MATE_MdtK"/>
</dbReference>
<evidence type="ECO:0000256" key="7">
    <source>
        <dbReference type="ARBA" id="ARBA00022475"/>
    </source>
</evidence>
<dbReference type="OrthoDB" id="9811110at2"/>
<evidence type="ECO:0000256" key="6">
    <source>
        <dbReference type="ARBA" id="ARBA00022449"/>
    </source>
</evidence>
<sequence length="466" mass="50572">MEQIKENKMGVMPVNKLLVTMSLPIVISMLIQAMYNLVDSVFVAQINPDALTAVGMAFPMQSLMIAFQTGLGVGMNALVSRYLGQKKPYEAGLAATHALILTALNYVIFLIVGLTAIPAFFSIQTHSEIIAGYGVEYLSIVCCGSLGLFFQIYGERILQATGKTLLSMVSQILGAVINIVLDPVFIFGVDFLGIPAMGVTGAAIATVTGQIIAAAVGFLLHHFHNKELRLVFRKFRLNLGTIKTIYAVGIPSIIMSALVSVLTFGMNIILKAYEPAAATVFGVYFKLQSFVYMPVFGMNNGIVPIIAYNYGAGKPKRITDTLKLGVICSVVIMIVGLLLFQLIPVQLLGMFAPTDDMIRLGETALRIFSVSFVFAGVSIVLSSGFQALGNGFYSMIVFIVRLIVPTLPFAWLFGIIGGVDCIWWSLPVSDLLGLIVAILLMRRIYKNVISKMYDKQDESSAQVQQA</sequence>
<keyword evidence="11 13" id="KW-0472">Membrane</keyword>
<evidence type="ECO:0000313" key="15">
    <source>
        <dbReference type="Proteomes" id="UP000095662"/>
    </source>
</evidence>
<dbReference type="GO" id="GO:0015297">
    <property type="term" value="F:antiporter activity"/>
    <property type="evidence" value="ECO:0007669"/>
    <property type="project" value="UniProtKB-KW"/>
</dbReference>
<keyword evidence="10" id="KW-0406">Ion transport</keyword>
<feature type="transmembrane region" description="Helical" evidence="13">
    <location>
        <begin position="58"/>
        <end position="79"/>
    </location>
</feature>
<feature type="transmembrane region" description="Helical" evidence="13">
    <location>
        <begin position="290"/>
        <end position="310"/>
    </location>
</feature>
<evidence type="ECO:0000256" key="1">
    <source>
        <dbReference type="ARBA" id="ARBA00003408"/>
    </source>
</evidence>
<keyword evidence="9 13" id="KW-1133">Transmembrane helix</keyword>
<evidence type="ECO:0000256" key="4">
    <source>
        <dbReference type="ARBA" id="ARBA00020268"/>
    </source>
</evidence>
<evidence type="ECO:0000313" key="14">
    <source>
        <dbReference type="EMBL" id="CUQ84525.1"/>
    </source>
</evidence>
<gene>
    <name evidence="14" type="primary">mepA_4</name>
    <name evidence="14" type="ORF">ERS852540_00912</name>
</gene>
<name>A0A174ZBD2_9FIRM</name>
<dbReference type="GO" id="GO:0005886">
    <property type="term" value="C:plasma membrane"/>
    <property type="evidence" value="ECO:0007669"/>
    <property type="project" value="UniProtKB-SubCell"/>
</dbReference>
<keyword evidence="8 13" id="KW-0812">Transmembrane</keyword>
<protein>
    <recommendedName>
        <fullName evidence="4">Probable multidrug resistance protein NorM</fullName>
    </recommendedName>
    <alternativeName>
        <fullName evidence="12">Multidrug-efflux transporter</fullName>
    </alternativeName>
</protein>
<dbReference type="InterPro" id="IPR002528">
    <property type="entry name" value="MATE_fam"/>
</dbReference>
<keyword evidence="5" id="KW-0813">Transport</keyword>
<feature type="transmembrane region" description="Helical" evidence="13">
    <location>
        <begin position="422"/>
        <end position="441"/>
    </location>
</feature>
<feature type="transmembrane region" description="Helical" evidence="13">
    <location>
        <begin position="244"/>
        <end position="270"/>
    </location>
</feature>
<evidence type="ECO:0000256" key="2">
    <source>
        <dbReference type="ARBA" id="ARBA00004651"/>
    </source>
</evidence>
<dbReference type="CDD" id="cd13144">
    <property type="entry name" value="MATE_like_4"/>
    <property type="match status" value="1"/>
</dbReference>
<dbReference type="AlphaFoldDB" id="A0A174ZBD2"/>
<dbReference type="GO" id="GO:0006811">
    <property type="term" value="P:monoatomic ion transport"/>
    <property type="evidence" value="ECO:0007669"/>
    <property type="project" value="UniProtKB-KW"/>
</dbReference>
<dbReference type="NCBIfam" id="TIGR00797">
    <property type="entry name" value="matE"/>
    <property type="match status" value="1"/>
</dbReference>
<evidence type="ECO:0000256" key="12">
    <source>
        <dbReference type="ARBA" id="ARBA00031636"/>
    </source>
</evidence>
<feature type="transmembrane region" description="Helical" evidence="13">
    <location>
        <begin position="363"/>
        <end position="385"/>
    </location>
</feature>
<dbReference type="Proteomes" id="UP000095662">
    <property type="component" value="Unassembled WGS sequence"/>
</dbReference>
<feature type="transmembrane region" description="Helical" evidence="13">
    <location>
        <begin position="392"/>
        <end position="416"/>
    </location>
</feature>